<evidence type="ECO:0000313" key="2">
    <source>
        <dbReference type="Proteomes" id="UP001212152"/>
    </source>
</evidence>
<gene>
    <name evidence="1" type="ORF">HDU87_004938</name>
</gene>
<dbReference type="EMBL" id="JADGJQ010000039">
    <property type="protein sequence ID" value="KAJ3176610.1"/>
    <property type="molecule type" value="Genomic_DNA"/>
</dbReference>
<comment type="caution">
    <text evidence="1">The sequence shown here is derived from an EMBL/GenBank/DDBJ whole genome shotgun (WGS) entry which is preliminary data.</text>
</comment>
<name>A0AAD5TIN7_9FUNG</name>
<evidence type="ECO:0000313" key="1">
    <source>
        <dbReference type="EMBL" id="KAJ3176610.1"/>
    </source>
</evidence>
<reference evidence="1" key="1">
    <citation type="submission" date="2020-05" db="EMBL/GenBank/DDBJ databases">
        <title>Phylogenomic resolution of chytrid fungi.</title>
        <authorList>
            <person name="Stajich J.E."/>
            <person name="Amses K."/>
            <person name="Simmons R."/>
            <person name="Seto K."/>
            <person name="Myers J."/>
            <person name="Bonds A."/>
            <person name="Quandt C.A."/>
            <person name="Barry K."/>
            <person name="Liu P."/>
            <person name="Grigoriev I."/>
            <person name="Longcore J.E."/>
            <person name="James T.Y."/>
        </authorList>
    </citation>
    <scope>NUCLEOTIDE SEQUENCE</scope>
    <source>
        <strain evidence="1">JEL0379</strain>
    </source>
</reference>
<proteinExistence type="predicted"/>
<keyword evidence="2" id="KW-1185">Reference proteome</keyword>
<dbReference type="AlphaFoldDB" id="A0AAD5TIN7"/>
<dbReference type="Proteomes" id="UP001212152">
    <property type="component" value="Unassembled WGS sequence"/>
</dbReference>
<accession>A0AAD5TIN7</accession>
<sequence>MSGLVWSPLAVLVSHPPKATIPSVRGMFGLGSRPLPGIYLLAIDTVANVRKSMAVPDDVADSKLVVKFGQTIDLWRRLGEHESHFGVLPGADVRVLSYMLTNVDELDRAEEIVRNWFDVAAEPLKFMSPQTLRGGRKRNVNYNEVVVLPAKSMPKAVTLYKQQQQNFARDGGLLRNTILALNSQVESHAREIRHFDDYKRLAERILEKY</sequence>
<organism evidence="1 2">
    <name type="scientific">Geranomyces variabilis</name>
    <dbReference type="NCBI Taxonomy" id="109894"/>
    <lineage>
        <taxon>Eukaryota</taxon>
        <taxon>Fungi</taxon>
        <taxon>Fungi incertae sedis</taxon>
        <taxon>Chytridiomycota</taxon>
        <taxon>Chytridiomycota incertae sedis</taxon>
        <taxon>Chytridiomycetes</taxon>
        <taxon>Spizellomycetales</taxon>
        <taxon>Powellomycetaceae</taxon>
        <taxon>Geranomyces</taxon>
    </lineage>
</organism>
<protein>
    <submittedName>
        <fullName evidence="1">Uncharacterized protein</fullName>
    </submittedName>
</protein>